<evidence type="ECO:0000313" key="3">
    <source>
        <dbReference type="Proteomes" id="UP001596099"/>
    </source>
</evidence>
<dbReference type="RefSeq" id="WP_247416422.1">
    <property type="nucleotide sequence ID" value="NZ_JALLGW010000001.1"/>
</dbReference>
<keyword evidence="2" id="KW-0328">Glycosyltransferase</keyword>
<name>A0ABD5RQ80_9EURY</name>
<keyword evidence="3" id="KW-1185">Reference proteome</keyword>
<accession>A0ABD5RQ80</accession>
<dbReference type="SUPFAM" id="SSF53756">
    <property type="entry name" value="UDP-Glycosyltransferase/glycogen phosphorylase"/>
    <property type="match status" value="1"/>
</dbReference>
<dbReference type="EMBL" id="JBHSQH010000001">
    <property type="protein sequence ID" value="MFC5972710.1"/>
    <property type="molecule type" value="Genomic_DNA"/>
</dbReference>
<dbReference type="EC" id="2.4.-.-" evidence="2"/>
<proteinExistence type="predicted"/>
<dbReference type="Proteomes" id="UP001596099">
    <property type="component" value="Unassembled WGS sequence"/>
</dbReference>
<protein>
    <submittedName>
        <fullName evidence="2">Glycosyltransferase</fullName>
        <ecNumber evidence="2">2.4.-.-</ecNumber>
    </submittedName>
</protein>
<evidence type="ECO:0000259" key="1">
    <source>
        <dbReference type="Pfam" id="PF13439"/>
    </source>
</evidence>
<dbReference type="InterPro" id="IPR028098">
    <property type="entry name" value="Glyco_trans_4-like_N"/>
</dbReference>
<sequence length="350" mass="39632">MYPDYSESNAYQRHLRDAIGERGYDVRMVTADTSLPLLDAVREHGRPEVFHINWLHRHFVTDSKVLTALLALRLLFELVVLRALGVELVWTVHNLVEHGRRMPRLELGVRRIAARLCDRIIVHCESARELVVETYRLPESTQERIEVIPHGHYVDSYPNEVDRETARDSLGFDDDQTVYLYFGLIRSYKNVPNLVRTFSTLDAPDARLLVVGNPMSDRLESEVRTLCSKDDRITCVLEFVPDEEIQDYMNAADAVVLPFEEVLTSGTAILAMSFGRALIAPRAGCVAELLDGDDLLGYPPNDPEGLHESLVSALDADLEALGEYNRERADTLDWEGIADRTVRAYARGAR</sequence>
<dbReference type="PANTHER" id="PTHR12526">
    <property type="entry name" value="GLYCOSYLTRANSFERASE"/>
    <property type="match status" value="1"/>
</dbReference>
<dbReference type="Pfam" id="PF13692">
    <property type="entry name" value="Glyco_trans_1_4"/>
    <property type="match status" value="1"/>
</dbReference>
<dbReference type="GO" id="GO:0016757">
    <property type="term" value="F:glycosyltransferase activity"/>
    <property type="evidence" value="ECO:0007669"/>
    <property type="project" value="UniProtKB-KW"/>
</dbReference>
<dbReference type="Gene3D" id="3.40.50.2000">
    <property type="entry name" value="Glycogen Phosphorylase B"/>
    <property type="match status" value="2"/>
</dbReference>
<evidence type="ECO:0000313" key="2">
    <source>
        <dbReference type="EMBL" id="MFC5972710.1"/>
    </source>
</evidence>
<dbReference type="Pfam" id="PF13439">
    <property type="entry name" value="Glyco_transf_4"/>
    <property type="match status" value="1"/>
</dbReference>
<reference evidence="2 3" key="1">
    <citation type="journal article" date="2019" name="Int. J. Syst. Evol. Microbiol.">
        <title>The Global Catalogue of Microorganisms (GCM) 10K type strain sequencing project: providing services to taxonomists for standard genome sequencing and annotation.</title>
        <authorList>
            <consortium name="The Broad Institute Genomics Platform"/>
            <consortium name="The Broad Institute Genome Sequencing Center for Infectious Disease"/>
            <person name="Wu L."/>
            <person name="Ma J."/>
        </authorList>
    </citation>
    <scope>NUCLEOTIDE SEQUENCE [LARGE SCALE GENOMIC DNA]</scope>
    <source>
        <strain evidence="2 3">CGMCC 1.12543</strain>
    </source>
</reference>
<organism evidence="2 3">
    <name type="scientific">Halomarina salina</name>
    <dbReference type="NCBI Taxonomy" id="1872699"/>
    <lineage>
        <taxon>Archaea</taxon>
        <taxon>Methanobacteriati</taxon>
        <taxon>Methanobacteriota</taxon>
        <taxon>Stenosarchaea group</taxon>
        <taxon>Halobacteria</taxon>
        <taxon>Halobacteriales</taxon>
        <taxon>Natronomonadaceae</taxon>
        <taxon>Halomarina</taxon>
    </lineage>
</organism>
<keyword evidence="2" id="KW-0808">Transferase</keyword>
<comment type="caution">
    <text evidence="2">The sequence shown here is derived from an EMBL/GenBank/DDBJ whole genome shotgun (WGS) entry which is preliminary data.</text>
</comment>
<feature type="domain" description="Glycosyltransferase subfamily 4-like N-terminal" evidence="1">
    <location>
        <begin position="13"/>
        <end position="151"/>
    </location>
</feature>
<gene>
    <name evidence="2" type="ORF">ACFPYI_15340</name>
</gene>
<dbReference type="AlphaFoldDB" id="A0ABD5RQ80"/>